<comment type="similarity">
    <text evidence="1">Belongs to the plant LTP family.</text>
</comment>
<feature type="signal peptide" evidence="3">
    <location>
        <begin position="1"/>
        <end position="27"/>
    </location>
</feature>
<keyword evidence="3" id="KW-0732">Signal</keyword>
<evidence type="ECO:0000256" key="2">
    <source>
        <dbReference type="SAM" id="MobiDB-lite"/>
    </source>
</evidence>
<reference evidence="5" key="2">
    <citation type="submission" date="2021-02" db="EMBL/GenBank/DDBJ databases">
        <authorList>
            <person name="Kimball J.A."/>
            <person name="Haas M.W."/>
            <person name="Macchietto M."/>
            <person name="Kono T."/>
            <person name="Duquette J."/>
            <person name="Shao M."/>
        </authorList>
    </citation>
    <scope>NUCLEOTIDE SEQUENCE</scope>
    <source>
        <tissue evidence="5">Fresh leaf tissue</tissue>
    </source>
</reference>
<gene>
    <name evidence="5" type="ORF">GUJ93_ZPchr0013g37142</name>
</gene>
<comment type="caution">
    <text evidence="5">The sequence shown here is derived from an EMBL/GenBank/DDBJ whole genome shotgun (WGS) entry which is preliminary data.</text>
</comment>
<dbReference type="InterPro" id="IPR043325">
    <property type="entry name" value="LTSS"/>
</dbReference>
<dbReference type="CDD" id="cd00010">
    <property type="entry name" value="AAI_LTSS"/>
    <property type="match status" value="1"/>
</dbReference>
<evidence type="ECO:0000259" key="4">
    <source>
        <dbReference type="SMART" id="SM00499"/>
    </source>
</evidence>
<feature type="chain" id="PRO_5035325238" description="Bifunctional inhibitor/plant lipid transfer protein/seed storage helical domain-containing protein" evidence="3">
    <location>
        <begin position="28"/>
        <end position="207"/>
    </location>
</feature>
<dbReference type="SMART" id="SM00499">
    <property type="entry name" value="AAI"/>
    <property type="match status" value="1"/>
</dbReference>
<feature type="domain" description="Bifunctional inhibitor/plant lipid transfer protein/seed storage helical" evidence="4">
    <location>
        <begin position="110"/>
        <end position="188"/>
    </location>
</feature>
<evidence type="ECO:0000256" key="1">
    <source>
        <dbReference type="ARBA" id="ARBA00009748"/>
    </source>
</evidence>
<reference evidence="5" key="1">
    <citation type="journal article" date="2021" name="bioRxiv">
        <title>Whole Genome Assembly and Annotation of Northern Wild Rice, Zizania palustris L., Supports a Whole Genome Duplication in the Zizania Genus.</title>
        <authorList>
            <person name="Haas M."/>
            <person name="Kono T."/>
            <person name="Macchietto M."/>
            <person name="Millas R."/>
            <person name="McGilp L."/>
            <person name="Shao M."/>
            <person name="Duquette J."/>
            <person name="Hirsch C.N."/>
            <person name="Kimball J."/>
        </authorList>
    </citation>
    <scope>NUCLEOTIDE SEQUENCE</scope>
    <source>
        <tissue evidence="5">Fresh leaf tissue</tissue>
    </source>
</reference>
<organism evidence="5 6">
    <name type="scientific">Zizania palustris</name>
    <name type="common">Northern wild rice</name>
    <dbReference type="NCBI Taxonomy" id="103762"/>
    <lineage>
        <taxon>Eukaryota</taxon>
        <taxon>Viridiplantae</taxon>
        <taxon>Streptophyta</taxon>
        <taxon>Embryophyta</taxon>
        <taxon>Tracheophyta</taxon>
        <taxon>Spermatophyta</taxon>
        <taxon>Magnoliopsida</taxon>
        <taxon>Liliopsida</taxon>
        <taxon>Poales</taxon>
        <taxon>Poaceae</taxon>
        <taxon>BOP clade</taxon>
        <taxon>Oryzoideae</taxon>
        <taxon>Oryzeae</taxon>
        <taxon>Zizaniinae</taxon>
        <taxon>Zizania</taxon>
    </lineage>
</organism>
<dbReference type="AlphaFoldDB" id="A0A8J5X1Y8"/>
<evidence type="ECO:0000256" key="3">
    <source>
        <dbReference type="SAM" id="SignalP"/>
    </source>
</evidence>
<dbReference type="EMBL" id="JAAALK010000079">
    <property type="protein sequence ID" value="KAG8100014.1"/>
    <property type="molecule type" value="Genomic_DNA"/>
</dbReference>
<proteinExistence type="inferred from homology"/>
<keyword evidence="6" id="KW-1185">Reference proteome</keyword>
<dbReference type="InterPro" id="IPR016140">
    <property type="entry name" value="Bifunc_inhib/LTP/seed_store"/>
</dbReference>
<sequence>MSSSKSIVLLLAIVLVAAGALQQPAQAVRDVQAFKQSVDQDAAAKLALWPGLLPVPDGSYPGSWLQPRQPLIPLVPFFPLLAPPSPDVAPPAPEARPASPPAAPPAPADCMEPLTGLVPCMDYFSDLRVMTPMGACCDGFKKVVDEAPLCFCHAMNGDVMPAAVNFARVMSLPTACGVSWPQDTFAKCSTVPVPPLTRVAVPPPPQS</sequence>
<accession>A0A8J5X1Y8</accession>
<evidence type="ECO:0000313" key="6">
    <source>
        <dbReference type="Proteomes" id="UP000729402"/>
    </source>
</evidence>
<dbReference type="OrthoDB" id="681759at2759"/>
<name>A0A8J5X1Y8_ZIZPA</name>
<evidence type="ECO:0000313" key="5">
    <source>
        <dbReference type="EMBL" id="KAG8100014.1"/>
    </source>
</evidence>
<protein>
    <recommendedName>
        <fullName evidence="4">Bifunctional inhibitor/plant lipid transfer protein/seed storage helical domain-containing protein</fullName>
    </recommendedName>
</protein>
<dbReference type="Proteomes" id="UP000729402">
    <property type="component" value="Unassembled WGS sequence"/>
</dbReference>
<dbReference type="PANTHER" id="PTHR33044">
    <property type="entry name" value="BIFUNCTIONAL INHIBITOR/LIPID-TRANSFER PROTEIN/SEED STORAGE 2S ALBUMIN SUPERFAMILY PROTEIN-RELATED"/>
    <property type="match status" value="1"/>
</dbReference>
<feature type="region of interest" description="Disordered" evidence="2">
    <location>
        <begin position="88"/>
        <end position="107"/>
    </location>
</feature>
<dbReference type="Pfam" id="PF14368">
    <property type="entry name" value="LTP_2"/>
    <property type="match status" value="1"/>
</dbReference>